<gene>
    <name evidence="14" type="primary">folC</name>
    <name evidence="14" type="ORF">AKA01nite_04440</name>
</gene>
<dbReference type="InterPro" id="IPR036615">
    <property type="entry name" value="Mur_ligase_C_dom_sf"/>
</dbReference>
<organism evidence="14 15">
    <name type="scientific">Alkalibacterium kapii</name>
    <dbReference type="NCBI Taxonomy" id="426704"/>
    <lineage>
        <taxon>Bacteria</taxon>
        <taxon>Bacillati</taxon>
        <taxon>Bacillota</taxon>
        <taxon>Bacilli</taxon>
        <taxon>Lactobacillales</taxon>
        <taxon>Carnobacteriaceae</taxon>
        <taxon>Alkalibacterium</taxon>
    </lineage>
</organism>
<dbReference type="PANTHER" id="PTHR11136:SF0">
    <property type="entry name" value="DIHYDROFOLATE SYNTHETASE-RELATED"/>
    <property type="match status" value="1"/>
</dbReference>
<evidence type="ECO:0000256" key="11">
    <source>
        <dbReference type="PIRNR" id="PIRNR001563"/>
    </source>
</evidence>
<dbReference type="OrthoDB" id="9809356at2"/>
<dbReference type="RefSeq" id="WP_146923356.1">
    <property type="nucleotide sequence ID" value="NZ_BJUY01000003.1"/>
</dbReference>
<evidence type="ECO:0000259" key="12">
    <source>
        <dbReference type="Pfam" id="PF02875"/>
    </source>
</evidence>
<keyword evidence="6 11" id="KW-0547">Nucleotide-binding</keyword>
<feature type="domain" description="Mur ligase central" evidence="13">
    <location>
        <begin position="44"/>
        <end position="266"/>
    </location>
</feature>
<dbReference type="PIRSF" id="PIRSF001563">
    <property type="entry name" value="Folylpolyglu_synth"/>
    <property type="match status" value="1"/>
</dbReference>
<name>A0A511ASX0_9LACT</name>
<dbReference type="EC" id="6.3.2.17" evidence="3"/>
<dbReference type="GO" id="GO:0046872">
    <property type="term" value="F:metal ion binding"/>
    <property type="evidence" value="ECO:0007669"/>
    <property type="project" value="UniProtKB-KW"/>
</dbReference>
<keyword evidence="7 11" id="KW-0067">ATP-binding</keyword>
<sequence>MDMKDVIALVNTNRGNGKKESLNRMHTLLNKLNNPEKHLSFVHIAGSNGKGSTASFIAQVLTQANIKTGVFTSPHLIKVNERIRINEQLISDDAFISVTQKVAAVVDEVENECGERLYSFEILTAVALLYFKEEKCDLVILEAGIGGRLDATNTIPVPEVAVITSIGMDHTRVLGDSLEKIAEEKAGIIKENGDIVIPVFKPLVEQIFQKKAQNKNAKLHKIDPSKVEHITLRDKGSTFSYKSFKNLRINMSGKHQVNNALLAIEAARILKDKGWNISDQHITDGLEKAYWPGRMEKIQEKPAVFIDGAHNPEGVEALTASIKVLFPKEKLIFLVGMMKDKDYMKMIDKVLPHAKKIYTVSPDPYRGFDPETVSDQLRQKGVQSEALASTTELYDFLTNLKDKDDTIIIYGSLYLIGEVKKHFS</sequence>
<dbReference type="FunFam" id="3.40.1190.10:FF:000011">
    <property type="entry name" value="Folylpolyglutamate synthase/dihydrofolate synthase"/>
    <property type="match status" value="1"/>
</dbReference>
<comment type="similarity">
    <text evidence="2 11">Belongs to the folylpolyglutamate synthase family.</text>
</comment>
<dbReference type="GO" id="GO:0005524">
    <property type="term" value="F:ATP binding"/>
    <property type="evidence" value="ECO:0007669"/>
    <property type="project" value="UniProtKB-KW"/>
</dbReference>
<evidence type="ECO:0000256" key="1">
    <source>
        <dbReference type="ARBA" id="ARBA00001946"/>
    </source>
</evidence>
<comment type="caution">
    <text evidence="14">The sequence shown here is derived from an EMBL/GenBank/DDBJ whole genome shotgun (WGS) entry which is preliminary data.</text>
</comment>
<evidence type="ECO:0000259" key="13">
    <source>
        <dbReference type="Pfam" id="PF08245"/>
    </source>
</evidence>
<dbReference type="Gene3D" id="3.90.190.20">
    <property type="entry name" value="Mur ligase, C-terminal domain"/>
    <property type="match status" value="1"/>
</dbReference>
<dbReference type="GO" id="GO:0008841">
    <property type="term" value="F:dihydrofolate synthase activity"/>
    <property type="evidence" value="ECO:0007669"/>
    <property type="project" value="TreeGrafter"/>
</dbReference>
<dbReference type="SUPFAM" id="SSF53623">
    <property type="entry name" value="MurD-like peptide ligases, catalytic domain"/>
    <property type="match status" value="1"/>
</dbReference>
<evidence type="ECO:0000256" key="6">
    <source>
        <dbReference type="ARBA" id="ARBA00022741"/>
    </source>
</evidence>
<accession>A0A511ASX0</accession>
<evidence type="ECO:0000256" key="2">
    <source>
        <dbReference type="ARBA" id="ARBA00008276"/>
    </source>
</evidence>
<evidence type="ECO:0000256" key="8">
    <source>
        <dbReference type="ARBA" id="ARBA00022842"/>
    </source>
</evidence>
<feature type="domain" description="Mur ligase C-terminal" evidence="12">
    <location>
        <begin position="293"/>
        <end position="412"/>
    </location>
</feature>
<protein>
    <recommendedName>
        <fullName evidence="3">tetrahydrofolate synthase</fullName>
        <ecNumber evidence="3">6.3.2.17</ecNumber>
    </recommendedName>
    <alternativeName>
        <fullName evidence="9">Tetrahydrofolylpolyglutamate synthase</fullName>
    </alternativeName>
</protein>
<dbReference type="GO" id="GO:0004326">
    <property type="term" value="F:tetrahydrofolylpolyglutamate synthase activity"/>
    <property type="evidence" value="ECO:0007669"/>
    <property type="project" value="UniProtKB-EC"/>
</dbReference>
<reference evidence="14 15" key="1">
    <citation type="submission" date="2019-07" db="EMBL/GenBank/DDBJ databases">
        <title>Whole genome shotgun sequence of Alkalibacterium kapii NBRC 103247.</title>
        <authorList>
            <person name="Hosoyama A."/>
            <person name="Uohara A."/>
            <person name="Ohji S."/>
            <person name="Ichikawa N."/>
        </authorList>
    </citation>
    <scope>NUCLEOTIDE SEQUENCE [LARGE SCALE GENOMIC DNA]</scope>
    <source>
        <strain evidence="14 15">NBRC 103247</strain>
    </source>
</reference>
<dbReference type="EMBL" id="BJUY01000003">
    <property type="protein sequence ID" value="GEK90822.1"/>
    <property type="molecule type" value="Genomic_DNA"/>
</dbReference>
<dbReference type="Pfam" id="PF08245">
    <property type="entry name" value="Mur_ligase_M"/>
    <property type="match status" value="1"/>
</dbReference>
<dbReference type="InterPro" id="IPR004101">
    <property type="entry name" value="Mur_ligase_C"/>
</dbReference>
<proteinExistence type="inferred from homology"/>
<comment type="cofactor">
    <cofactor evidence="1">
        <name>Mg(2+)</name>
        <dbReference type="ChEBI" id="CHEBI:18420"/>
    </cofactor>
</comment>
<dbReference type="InterPro" id="IPR036565">
    <property type="entry name" value="Mur-like_cat_sf"/>
</dbReference>
<evidence type="ECO:0000313" key="14">
    <source>
        <dbReference type="EMBL" id="GEK90822.1"/>
    </source>
</evidence>
<evidence type="ECO:0000256" key="3">
    <source>
        <dbReference type="ARBA" id="ARBA00013025"/>
    </source>
</evidence>
<evidence type="ECO:0000256" key="4">
    <source>
        <dbReference type="ARBA" id="ARBA00022598"/>
    </source>
</evidence>
<comment type="catalytic activity">
    <reaction evidence="10">
        <text>(6S)-5,6,7,8-tetrahydrofolyl-(gamma-L-Glu)(n) + L-glutamate + ATP = (6S)-5,6,7,8-tetrahydrofolyl-(gamma-L-Glu)(n+1) + ADP + phosphate + H(+)</text>
        <dbReference type="Rhea" id="RHEA:10580"/>
        <dbReference type="Rhea" id="RHEA-COMP:14738"/>
        <dbReference type="Rhea" id="RHEA-COMP:14740"/>
        <dbReference type="ChEBI" id="CHEBI:15378"/>
        <dbReference type="ChEBI" id="CHEBI:29985"/>
        <dbReference type="ChEBI" id="CHEBI:30616"/>
        <dbReference type="ChEBI" id="CHEBI:43474"/>
        <dbReference type="ChEBI" id="CHEBI:141005"/>
        <dbReference type="ChEBI" id="CHEBI:456216"/>
        <dbReference type="EC" id="6.3.2.17"/>
    </reaction>
</comment>
<evidence type="ECO:0000256" key="7">
    <source>
        <dbReference type="ARBA" id="ARBA00022840"/>
    </source>
</evidence>
<dbReference type="Proteomes" id="UP000321662">
    <property type="component" value="Unassembled WGS sequence"/>
</dbReference>
<keyword evidence="15" id="KW-1185">Reference proteome</keyword>
<dbReference type="Gene3D" id="3.40.1190.10">
    <property type="entry name" value="Mur-like, catalytic domain"/>
    <property type="match status" value="1"/>
</dbReference>
<keyword evidence="5" id="KW-0479">Metal-binding</keyword>
<dbReference type="GO" id="GO:0005737">
    <property type="term" value="C:cytoplasm"/>
    <property type="evidence" value="ECO:0007669"/>
    <property type="project" value="TreeGrafter"/>
</dbReference>
<keyword evidence="4 11" id="KW-0436">Ligase</keyword>
<dbReference type="NCBIfam" id="TIGR01499">
    <property type="entry name" value="folC"/>
    <property type="match status" value="1"/>
</dbReference>
<dbReference type="PANTHER" id="PTHR11136">
    <property type="entry name" value="FOLYLPOLYGLUTAMATE SYNTHASE-RELATED"/>
    <property type="match status" value="1"/>
</dbReference>
<dbReference type="AlphaFoldDB" id="A0A511ASX0"/>
<dbReference type="InterPro" id="IPR001645">
    <property type="entry name" value="Folylpolyglutamate_synth"/>
</dbReference>
<dbReference type="Pfam" id="PF02875">
    <property type="entry name" value="Mur_ligase_C"/>
    <property type="match status" value="1"/>
</dbReference>
<evidence type="ECO:0000313" key="15">
    <source>
        <dbReference type="Proteomes" id="UP000321662"/>
    </source>
</evidence>
<evidence type="ECO:0000256" key="10">
    <source>
        <dbReference type="ARBA" id="ARBA00047493"/>
    </source>
</evidence>
<evidence type="ECO:0000256" key="9">
    <source>
        <dbReference type="ARBA" id="ARBA00030592"/>
    </source>
</evidence>
<keyword evidence="8" id="KW-0460">Magnesium</keyword>
<evidence type="ECO:0000256" key="5">
    <source>
        <dbReference type="ARBA" id="ARBA00022723"/>
    </source>
</evidence>
<dbReference type="InterPro" id="IPR013221">
    <property type="entry name" value="Mur_ligase_cen"/>
</dbReference>
<dbReference type="SUPFAM" id="SSF53244">
    <property type="entry name" value="MurD-like peptide ligases, peptide-binding domain"/>
    <property type="match status" value="1"/>
</dbReference>